<dbReference type="Proteomes" id="UP001189429">
    <property type="component" value="Unassembled WGS sequence"/>
</dbReference>
<dbReference type="InterPro" id="IPR023393">
    <property type="entry name" value="START-like_dom_sf"/>
</dbReference>
<evidence type="ECO:0000256" key="3">
    <source>
        <dbReference type="ARBA" id="ARBA00023098"/>
    </source>
</evidence>
<dbReference type="InterPro" id="IPR002913">
    <property type="entry name" value="START_lipid-bd_dom"/>
</dbReference>
<dbReference type="SUPFAM" id="SSF55961">
    <property type="entry name" value="Bet v1-like"/>
    <property type="match status" value="1"/>
</dbReference>
<proteinExistence type="predicted"/>
<comment type="caution">
    <text evidence="6">The sequence shown here is derived from an EMBL/GenBank/DDBJ whole genome shotgun (WGS) entry which is preliminary data.</text>
</comment>
<dbReference type="PROSITE" id="PS51770">
    <property type="entry name" value="HOTDOG_ACOT"/>
    <property type="match status" value="2"/>
</dbReference>
<sequence>MLETIRPQQCDESGNLIFGELLRWADLATCASAEAHTRSNCVTGEVTDLVLEEGVIPRSGDTVELTAQPVLVGNTSLVVELHVRIEKSQGDASMKRWSVCTVQFTYITMKGPSGERPKCPPLEGEEATFLSAHRRDVLKKKGAIVRQLEEEPLEDLQDKFQHLNVSKDAVRVRDTVQLTIELVLPPHTNHMNNTFGGQVMYWMHKAARITALRHASIRNDVLPGVVWTTSVEGVRFEAASKASDHLVFKTFVRRVYLPNHVVVSVKVSTRSIADGTEKVIHSAPREHGYVRRINTAIFHMKVFADRVGGTPFGVAEVAPDTEQKSELVEFHEIQRRLEITRACASMTSFKGGALPWLEALAVECEAATIDSVLRLVEGTARTTWKALVACEQQPGVDVAVSTDVFGQRFTAFHFTISCQADAGSVFRKLSSLQRHQWDEKCEQYTVEKQLSPTADLVHMVVQVPHTPRVLDCAPPRCMPFLLGVRGQCAACLPSTARVRRDISLLRAWKQTSPGSYVMASRSVDHPHFKHVTRVAPPAVTYPSGFVVSQCHPRGSSLHYIVVMENEVFRSLGAKTAIPLAASMQSKSLLKLRHLLDANES</sequence>
<dbReference type="Gene3D" id="3.10.129.10">
    <property type="entry name" value="Hotdog Thioesterase"/>
    <property type="match status" value="2"/>
</dbReference>
<dbReference type="InterPro" id="IPR040170">
    <property type="entry name" value="Cytosol_ACT"/>
</dbReference>
<dbReference type="EMBL" id="CAUYUJ010011403">
    <property type="protein sequence ID" value="CAK0831702.1"/>
    <property type="molecule type" value="Genomic_DNA"/>
</dbReference>
<evidence type="ECO:0000259" key="5">
    <source>
        <dbReference type="PROSITE" id="PS51770"/>
    </source>
</evidence>
<dbReference type="InterPro" id="IPR029069">
    <property type="entry name" value="HotDog_dom_sf"/>
</dbReference>
<keyword evidence="3" id="KW-0443">Lipid metabolism</keyword>
<organism evidence="6 7">
    <name type="scientific">Prorocentrum cordatum</name>
    <dbReference type="NCBI Taxonomy" id="2364126"/>
    <lineage>
        <taxon>Eukaryota</taxon>
        <taxon>Sar</taxon>
        <taxon>Alveolata</taxon>
        <taxon>Dinophyceae</taxon>
        <taxon>Prorocentrales</taxon>
        <taxon>Prorocentraceae</taxon>
        <taxon>Prorocentrum</taxon>
    </lineage>
</organism>
<reference evidence="6" key="1">
    <citation type="submission" date="2023-10" db="EMBL/GenBank/DDBJ databases">
        <authorList>
            <person name="Chen Y."/>
            <person name="Shah S."/>
            <person name="Dougan E. K."/>
            <person name="Thang M."/>
            <person name="Chan C."/>
        </authorList>
    </citation>
    <scope>NUCLEOTIDE SEQUENCE [LARGE SCALE GENOMIC DNA]</scope>
</reference>
<feature type="domain" description="HotDog ACOT-type" evidence="5">
    <location>
        <begin position="173"/>
        <end position="306"/>
    </location>
</feature>
<dbReference type="PANTHER" id="PTHR11049">
    <property type="entry name" value="ACYL COENZYME A THIOESTER HYDROLASE"/>
    <property type="match status" value="1"/>
</dbReference>
<evidence type="ECO:0000313" key="6">
    <source>
        <dbReference type="EMBL" id="CAK0831702.1"/>
    </source>
</evidence>
<dbReference type="Gene3D" id="3.30.530.20">
    <property type="match status" value="1"/>
</dbReference>
<evidence type="ECO:0000256" key="2">
    <source>
        <dbReference type="ARBA" id="ARBA00022832"/>
    </source>
</evidence>
<dbReference type="PROSITE" id="PS50848">
    <property type="entry name" value="START"/>
    <property type="match status" value="1"/>
</dbReference>
<dbReference type="InterPro" id="IPR033120">
    <property type="entry name" value="HOTDOG_ACOT"/>
</dbReference>
<protein>
    <submittedName>
        <fullName evidence="6">Uncharacterized protein</fullName>
    </submittedName>
</protein>
<dbReference type="Pfam" id="PF01852">
    <property type="entry name" value="START"/>
    <property type="match status" value="1"/>
</dbReference>
<dbReference type="SUPFAM" id="SSF54637">
    <property type="entry name" value="Thioesterase/thiol ester dehydrase-isomerase"/>
    <property type="match status" value="2"/>
</dbReference>
<gene>
    <name evidence="6" type="ORF">PCOR1329_LOCUS29976</name>
</gene>
<keyword evidence="2" id="KW-0276">Fatty acid metabolism</keyword>
<evidence type="ECO:0000259" key="4">
    <source>
        <dbReference type="PROSITE" id="PS50848"/>
    </source>
</evidence>
<dbReference type="PANTHER" id="PTHR11049:SF16">
    <property type="entry name" value="PROTEIN VDLD"/>
    <property type="match status" value="1"/>
</dbReference>
<accession>A0ABN9SJ39</accession>
<keyword evidence="7" id="KW-1185">Reference proteome</keyword>
<name>A0ABN9SJ39_9DINO</name>
<feature type="domain" description="HotDog ACOT-type" evidence="5">
    <location>
        <begin position="1"/>
        <end position="112"/>
    </location>
</feature>
<feature type="domain" description="START" evidence="4">
    <location>
        <begin position="434"/>
        <end position="600"/>
    </location>
</feature>
<keyword evidence="1" id="KW-0378">Hydrolase</keyword>
<evidence type="ECO:0000313" key="7">
    <source>
        <dbReference type="Proteomes" id="UP001189429"/>
    </source>
</evidence>
<evidence type="ECO:0000256" key="1">
    <source>
        <dbReference type="ARBA" id="ARBA00022801"/>
    </source>
</evidence>